<evidence type="ECO:0000256" key="7">
    <source>
        <dbReference type="PROSITE-ProRule" id="PRU01091"/>
    </source>
</evidence>
<dbReference type="Pfam" id="PF00486">
    <property type="entry name" value="Trans_reg_C"/>
    <property type="match status" value="1"/>
</dbReference>
<evidence type="ECO:0000313" key="10">
    <source>
        <dbReference type="EMBL" id="PRZ17051.1"/>
    </source>
</evidence>
<dbReference type="Pfam" id="PF00072">
    <property type="entry name" value="Response_reg"/>
    <property type="match status" value="1"/>
</dbReference>
<dbReference type="RefSeq" id="WP_106341416.1">
    <property type="nucleotide sequence ID" value="NZ_PVTZ01000001.1"/>
</dbReference>
<keyword evidence="11" id="KW-1185">Reference proteome</keyword>
<keyword evidence="3" id="KW-0805">Transcription regulation</keyword>
<dbReference type="InterPro" id="IPR036388">
    <property type="entry name" value="WH-like_DNA-bd_sf"/>
</dbReference>
<evidence type="ECO:0000256" key="2">
    <source>
        <dbReference type="ARBA" id="ARBA00023012"/>
    </source>
</evidence>
<sequence length="230" mass="26702">MTLKGKTILIVEDDPNIRRLIKICLENEGYEVLEAGDGEEGMNVFSKYDPCFVILDLMLPKKSGEELCKWMRCDLKSDVPIIMLTAKVSEQEKIQGLQMGADDYITKPFSLNELIARVETVLRRTAHRCSKISYRGLTIKPLRGEVKYNGKSISLTQHEFKLLYFFMRHPNQILTRKQILEELYPHDEKIVLERTVDVHVSKLREKIETDESVPNFIETIRGMGYRFVAF</sequence>
<dbReference type="SUPFAM" id="SSF46894">
    <property type="entry name" value="C-terminal effector domain of the bipartite response regulators"/>
    <property type="match status" value="1"/>
</dbReference>
<comment type="caution">
    <text evidence="10">The sequence shown here is derived from an EMBL/GenBank/DDBJ whole genome shotgun (WGS) entry which is preliminary data.</text>
</comment>
<dbReference type="InterPro" id="IPR001789">
    <property type="entry name" value="Sig_transdc_resp-reg_receiver"/>
</dbReference>
<feature type="modified residue" description="4-aspartylphosphate" evidence="6">
    <location>
        <position position="56"/>
    </location>
</feature>
<dbReference type="InterPro" id="IPR011006">
    <property type="entry name" value="CheY-like_superfamily"/>
</dbReference>
<evidence type="ECO:0000256" key="6">
    <source>
        <dbReference type="PROSITE-ProRule" id="PRU00169"/>
    </source>
</evidence>
<evidence type="ECO:0000256" key="3">
    <source>
        <dbReference type="ARBA" id="ARBA00023015"/>
    </source>
</evidence>
<feature type="domain" description="OmpR/PhoB-type" evidence="9">
    <location>
        <begin position="129"/>
        <end position="229"/>
    </location>
</feature>
<dbReference type="InterPro" id="IPR001867">
    <property type="entry name" value="OmpR/PhoB-type_DNA-bd"/>
</dbReference>
<dbReference type="Gene3D" id="3.40.50.2300">
    <property type="match status" value="1"/>
</dbReference>
<keyword evidence="4 7" id="KW-0238">DNA-binding</keyword>
<dbReference type="SUPFAM" id="SSF52172">
    <property type="entry name" value="CheY-like"/>
    <property type="match status" value="1"/>
</dbReference>
<feature type="domain" description="Response regulatory" evidence="8">
    <location>
        <begin position="7"/>
        <end position="122"/>
    </location>
</feature>
<dbReference type="Gene3D" id="1.10.10.10">
    <property type="entry name" value="Winged helix-like DNA-binding domain superfamily/Winged helix DNA-binding domain"/>
    <property type="match status" value="1"/>
</dbReference>
<evidence type="ECO:0000259" key="8">
    <source>
        <dbReference type="PROSITE" id="PS50110"/>
    </source>
</evidence>
<dbReference type="CDD" id="cd00383">
    <property type="entry name" value="trans_reg_C"/>
    <property type="match status" value="1"/>
</dbReference>
<dbReference type="SMART" id="SM00448">
    <property type="entry name" value="REC"/>
    <property type="match status" value="1"/>
</dbReference>
<gene>
    <name evidence="10" type="ORF">CLV36_101142</name>
</gene>
<evidence type="ECO:0000256" key="1">
    <source>
        <dbReference type="ARBA" id="ARBA00022553"/>
    </source>
</evidence>
<keyword evidence="5" id="KW-0804">Transcription</keyword>
<reference evidence="10 11" key="1">
    <citation type="submission" date="2018-03" db="EMBL/GenBank/DDBJ databases">
        <title>Genomic Encyclopedia of Archaeal and Bacterial Type Strains, Phase II (KMG-II): from individual species to whole genera.</title>
        <authorList>
            <person name="Goeker M."/>
        </authorList>
    </citation>
    <scope>NUCLEOTIDE SEQUENCE [LARGE SCALE GENOMIC DNA]</scope>
    <source>
        <strain evidence="10 11">RHA1</strain>
    </source>
</reference>
<evidence type="ECO:0000313" key="11">
    <source>
        <dbReference type="Proteomes" id="UP000238836"/>
    </source>
</evidence>
<dbReference type="PANTHER" id="PTHR48111">
    <property type="entry name" value="REGULATOR OF RPOS"/>
    <property type="match status" value="1"/>
</dbReference>
<accession>A0ABX5ESW0</accession>
<protein>
    <submittedName>
        <fullName evidence="10">DNA-binding response OmpR family regulator</fullName>
    </submittedName>
</protein>
<dbReference type="SMART" id="SM00862">
    <property type="entry name" value="Trans_reg_C"/>
    <property type="match status" value="1"/>
</dbReference>
<dbReference type="CDD" id="cd17574">
    <property type="entry name" value="REC_OmpR"/>
    <property type="match status" value="1"/>
</dbReference>
<evidence type="ECO:0000256" key="5">
    <source>
        <dbReference type="ARBA" id="ARBA00023163"/>
    </source>
</evidence>
<proteinExistence type="predicted"/>
<dbReference type="InterPro" id="IPR039420">
    <property type="entry name" value="WalR-like"/>
</dbReference>
<organism evidence="10 11">
    <name type="scientific">Laceyella sediminis</name>
    <dbReference type="NCBI Taxonomy" id="573074"/>
    <lineage>
        <taxon>Bacteria</taxon>
        <taxon>Bacillati</taxon>
        <taxon>Bacillota</taxon>
        <taxon>Bacilli</taxon>
        <taxon>Bacillales</taxon>
        <taxon>Thermoactinomycetaceae</taxon>
        <taxon>Laceyella</taxon>
    </lineage>
</organism>
<evidence type="ECO:0000259" key="9">
    <source>
        <dbReference type="PROSITE" id="PS51755"/>
    </source>
</evidence>
<dbReference type="EMBL" id="PVTZ01000001">
    <property type="protein sequence ID" value="PRZ17051.1"/>
    <property type="molecule type" value="Genomic_DNA"/>
</dbReference>
<name>A0ABX5ESW0_9BACL</name>
<feature type="DNA-binding region" description="OmpR/PhoB-type" evidence="7">
    <location>
        <begin position="129"/>
        <end position="229"/>
    </location>
</feature>
<dbReference type="PANTHER" id="PTHR48111:SF40">
    <property type="entry name" value="PHOSPHATE REGULON TRANSCRIPTIONAL REGULATORY PROTEIN PHOB"/>
    <property type="match status" value="1"/>
</dbReference>
<keyword evidence="2" id="KW-0902">Two-component regulatory system</keyword>
<dbReference type="Proteomes" id="UP000238836">
    <property type="component" value="Unassembled WGS sequence"/>
</dbReference>
<dbReference type="GO" id="GO:0003677">
    <property type="term" value="F:DNA binding"/>
    <property type="evidence" value="ECO:0007669"/>
    <property type="project" value="UniProtKB-KW"/>
</dbReference>
<evidence type="ECO:0000256" key="4">
    <source>
        <dbReference type="ARBA" id="ARBA00023125"/>
    </source>
</evidence>
<dbReference type="Gene3D" id="6.10.250.690">
    <property type="match status" value="1"/>
</dbReference>
<dbReference type="PROSITE" id="PS51755">
    <property type="entry name" value="OMPR_PHOB"/>
    <property type="match status" value="1"/>
</dbReference>
<dbReference type="InterPro" id="IPR016032">
    <property type="entry name" value="Sig_transdc_resp-reg_C-effctor"/>
</dbReference>
<dbReference type="PROSITE" id="PS50110">
    <property type="entry name" value="RESPONSE_REGULATORY"/>
    <property type="match status" value="1"/>
</dbReference>
<keyword evidence="1 6" id="KW-0597">Phosphoprotein</keyword>